<feature type="transmembrane region" description="Helical" evidence="7">
    <location>
        <begin position="158"/>
        <end position="178"/>
    </location>
</feature>
<dbReference type="InterPro" id="IPR010920">
    <property type="entry name" value="LSM_dom_sf"/>
</dbReference>
<dbReference type="InterPro" id="IPR049142">
    <property type="entry name" value="MS_channel_1st"/>
</dbReference>
<reference evidence="11 12" key="1">
    <citation type="submission" date="2020-08" db="EMBL/GenBank/DDBJ databases">
        <title>Genome sequence of Diaphorobacter aerolatus KACC 16536T.</title>
        <authorList>
            <person name="Hyun D.-W."/>
            <person name="Bae J.-W."/>
        </authorList>
    </citation>
    <scope>NUCLEOTIDE SEQUENCE [LARGE SCALE GENOMIC DNA]</scope>
    <source>
        <strain evidence="11 12">KACC 16536</strain>
    </source>
</reference>
<keyword evidence="3" id="KW-1003">Cell membrane</keyword>
<dbReference type="GO" id="GO:0005886">
    <property type="term" value="C:plasma membrane"/>
    <property type="evidence" value="ECO:0007669"/>
    <property type="project" value="UniProtKB-SubCell"/>
</dbReference>
<dbReference type="PANTHER" id="PTHR30347:SF1">
    <property type="entry name" value="MECHANOSENSITIVE CHANNEL MSCK"/>
    <property type="match status" value="1"/>
</dbReference>
<evidence type="ECO:0000256" key="7">
    <source>
        <dbReference type="SAM" id="Phobius"/>
    </source>
</evidence>
<feature type="transmembrane region" description="Helical" evidence="7">
    <location>
        <begin position="58"/>
        <end position="75"/>
    </location>
</feature>
<accession>A0A7H0GMC0</accession>
<dbReference type="GO" id="GO:0008381">
    <property type="term" value="F:mechanosensitive monoatomic ion channel activity"/>
    <property type="evidence" value="ECO:0007669"/>
    <property type="project" value="UniProtKB-ARBA"/>
</dbReference>
<dbReference type="SUPFAM" id="SSF50182">
    <property type="entry name" value="Sm-like ribonucleoproteins"/>
    <property type="match status" value="1"/>
</dbReference>
<dbReference type="Proteomes" id="UP000516028">
    <property type="component" value="Chromosome"/>
</dbReference>
<evidence type="ECO:0000313" key="12">
    <source>
        <dbReference type="Proteomes" id="UP000516028"/>
    </source>
</evidence>
<comment type="subcellular location">
    <subcellularLocation>
        <location evidence="1">Cell membrane</location>
        <topology evidence="1">Multi-pass membrane protein</topology>
    </subcellularLocation>
</comment>
<dbReference type="PANTHER" id="PTHR30347">
    <property type="entry name" value="POTASSIUM CHANNEL RELATED"/>
    <property type="match status" value="1"/>
</dbReference>
<dbReference type="SUPFAM" id="SSF82689">
    <property type="entry name" value="Mechanosensitive channel protein MscS (YggB), C-terminal domain"/>
    <property type="match status" value="1"/>
</dbReference>
<dbReference type="EMBL" id="CP060783">
    <property type="protein sequence ID" value="QNP49436.1"/>
    <property type="molecule type" value="Genomic_DNA"/>
</dbReference>
<feature type="transmembrane region" description="Helical" evidence="7">
    <location>
        <begin position="120"/>
        <end position="138"/>
    </location>
</feature>
<evidence type="ECO:0000256" key="5">
    <source>
        <dbReference type="ARBA" id="ARBA00022989"/>
    </source>
</evidence>
<evidence type="ECO:0000256" key="3">
    <source>
        <dbReference type="ARBA" id="ARBA00022475"/>
    </source>
</evidence>
<dbReference type="AlphaFoldDB" id="A0A7H0GMC0"/>
<keyword evidence="4 7" id="KW-0812">Transmembrane</keyword>
<dbReference type="Pfam" id="PF21082">
    <property type="entry name" value="MS_channel_3rd"/>
    <property type="match status" value="1"/>
</dbReference>
<keyword evidence="6 7" id="KW-0472">Membrane</keyword>
<feature type="domain" description="Mechanosensitive ion channel transmembrane helices 2/3" evidence="10">
    <location>
        <begin position="202"/>
        <end position="243"/>
    </location>
</feature>
<evidence type="ECO:0000256" key="1">
    <source>
        <dbReference type="ARBA" id="ARBA00004651"/>
    </source>
</evidence>
<sequence length="478" mass="52391">MEWFDRLLEASRGVGIWLEVAVLLGCLALAYGITMTLGRKREDAAESIWFGRRPTQGVMFPLAALVLVYAARLVFEHFQPVFVLRVAVPILVSLVLIRWIARVLTATFPNSGLARLIERIFSWAAWAVAVLWILGLLPGVMAELDGVSLAFGKTNVSLLMLIQGGLSAALMLVAALWASATFERRVLNETVTDLSMRKVFVNMTRALLLLIGLLFALSAVGVDLTALSVLGGALGVGLGFGMQKLAANYVSGFVILLERSLRIGDNVRVDGFEGRITDIKTRYTLIRAGNGRESIVPNESIITQRVENLSDADRRFNITTRIGVGYDSDVEQVQRILADAAKAQARVLETPVPVAHLVNFGADAIEFSLNFWISDPGAGTANVTSDVNIAILKGLREAGVDIPYPSACCIWPMRPAQLVPYSPNRPKRAALPWANRLNPGTVCPVKRHVRDWRSFYQNWAGLISATIMAIKARPFYFS</sequence>
<proteinExistence type="inferred from homology"/>
<evidence type="ECO:0000259" key="9">
    <source>
        <dbReference type="Pfam" id="PF21082"/>
    </source>
</evidence>
<name>A0A7H0GMC0_9BURK</name>
<dbReference type="InterPro" id="IPR011066">
    <property type="entry name" value="MscS_channel_C_sf"/>
</dbReference>
<evidence type="ECO:0000256" key="6">
    <source>
        <dbReference type="ARBA" id="ARBA00023136"/>
    </source>
</evidence>
<dbReference type="RefSeq" id="WP_187725026.1">
    <property type="nucleotide sequence ID" value="NZ_CP060783.1"/>
</dbReference>
<keyword evidence="5 7" id="KW-1133">Transmembrane helix</keyword>
<feature type="transmembrane region" description="Helical" evidence="7">
    <location>
        <begin position="199"/>
        <end position="218"/>
    </location>
</feature>
<gene>
    <name evidence="11" type="ORF">H9K75_05235</name>
</gene>
<dbReference type="Gene3D" id="2.30.30.60">
    <property type="match status" value="1"/>
</dbReference>
<organism evidence="11 12">
    <name type="scientific">Diaphorobacter aerolatus</name>
    <dbReference type="NCBI Taxonomy" id="1288495"/>
    <lineage>
        <taxon>Bacteria</taxon>
        <taxon>Pseudomonadati</taxon>
        <taxon>Pseudomonadota</taxon>
        <taxon>Betaproteobacteria</taxon>
        <taxon>Burkholderiales</taxon>
        <taxon>Comamonadaceae</taxon>
        <taxon>Diaphorobacter</taxon>
    </lineage>
</organism>
<dbReference type="InterPro" id="IPR052702">
    <property type="entry name" value="MscS-like_channel"/>
</dbReference>
<dbReference type="Pfam" id="PF21088">
    <property type="entry name" value="MS_channel_1st"/>
    <property type="match status" value="1"/>
</dbReference>
<keyword evidence="12" id="KW-1185">Reference proteome</keyword>
<dbReference type="SUPFAM" id="SSF82861">
    <property type="entry name" value="Mechanosensitive channel protein MscS (YggB), transmembrane region"/>
    <property type="match status" value="1"/>
</dbReference>
<dbReference type="Gene3D" id="3.30.70.100">
    <property type="match status" value="1"/>
</dbReference>
<dbReference type="Pfam" id="PF00924">
    <property type="entry name" value="MS_channel_2nd"/>
    <property type="match status" value="1"/>
</dbReference>
<evidence type="ECO:0000259" key="10">
    <source>
        <dbReference type="Pfam" id="PF21088"/>
    </source>
</evidence>
<feature type="transmembrane region" description="Helical" evidence="7">
    <location>
        <begin position="81"/>
        <end position="100"/>
    </location>
</feature>
<evidence type="ECO:0000256" key="4">
    <source>
        <dbReference type="ARBA" id="ARBA00022692"/>
    </source>
</evidence>
<protein>
    <submittedName>
        <fullName evidence="11">Mechanosensitive ion channel</fullName>
    </submittedName>
</protein>
<evidence type="ECO:0000256" key="2">
    <source>
        <dbReference type="ARBA" id="ARBA00008017"/>
    </source>
</evidence>
<comment type="similarity">
    <text evidence="2">Belongs to the MscS (TC 1.A.23) family.</text>
</comment>
<dbReference type="InterPro" id="IPR023408">
    <property type="entry name" value="MscS_beta-dom_sf"/>
</dbReference>
<dbReference type="Gene3D" id="1.10.287.1260">
    <property type="match status" value="1"/>
</dbReference>
<feature type="domain" description="Mechanosensitive ion channel MscS C-terminal" evidence="9">
    <location>
        <begin position="318"/>
        <end position="402"/>
    </location>
</feature>
<feature type="domain" description="Mechanosensitive ion channel MscS" evidence="8">
    <location>
        <begin position="245"/>
        <end position="310"/>
    </location>
</feature>
<feature type="transmembrane region" description="Helical" evidence="7">
    <location>
        <begin position="16"/>
        <end position="37"/>
    </location>
</feature>
<evidence type="ECO:0000259" key="8">
    <source>
        <dbReference type="Pfam" id="PF00924"/>
    </source>
</evidence>
<dbReference type="InterPro" id="IPR049278">
    <property type="entry name" value="MS_channel_C"/>
</dbReference>
<dbReference type="InterPro" id="IPR006685">
    <property type="entry name" value="MscS_channel_2nd"/>
</dbReference>
<evidence type="ECO:0000313" key="11">
    <source>
        <dbReference type="EMBL" id="QNP49436.1"/>
    </source>
</evidence>
<dbReference type="KEGG" id="daer:H9K75_05235"/>
<dbReference type="InterPro" id="IPR011014">
    <property type="entry name" value="MscS_channel_TM-2"/>
</dbReference>